<keyword evidence="4" id="KW-1133">Transmembrane helix</keyword>
<dbReference type="GO" id="GO:0006896">
    <property type="term" value="P:Golgi to vacuole transport"/>
    <property type="evidence" value="ECO:0007669"/>
    <property type="project" value="TreeGrafter"/>
</dbReference>
<reference evidence="6 7" key="1">
    <citation type="submission" date="2020-06" db="EMBL/GenBank/DDBJ databases">
        <title>The yeast mating-type switching endonuclease HO is a domesticated member of an unorthodox homing genetic element family.</title>
        <authorList>
            <person name="Coughlan A.Y."/>
            <person name="Lombardi L."/>
            <person name="Braun-Galleani S."/>
            <person name="Martos A.R."/>
            <person name="Galeote V."/>
            <person name="Bigey F."/>
            <person name="Dequin S."/>
            <person name="Byrne K.P."/>
            <person name="Wolfe K.H."/>
        </authorList>
    </citation>
    <scope>NUCLEOTIDE SEQUENCE [LARGE SCALE GENOMIC DNA]</scope>
    <source>
        <strain evidence="6 7">CBS2947</strain>
    </source>
</reference>
<dbReference type="GO" id="GO:0006886">
    <property type="term" value="P:intracellular protein transport"/>
    <property type="evidence" value="ECO:0007669"/>
    <property type="project" value="InterPro"/>
</dbReference>
<dbReference type="InterPro" id="IPR006011">
    <property type="entry name" value="Syntaxin_N"/>
</dbReference>
<dbReference type="GO" id="GO:0012505">
    <property type="term" value="C:endomembrane system"/>
    <property type="evidence" value="ECO:0007669"/>
    <property type="project" value="TreeGrafter"/>
</dbReference>
<dbReference type="PROSITE" id="PS50192">
    <property type="entry name" value="T_SNARE"/>
    <property type="match status" value="1"/>
</dbReference>
<dbReference type="SMART" id="SM00503">
    <property type="entry name" value="SynN"/>
    <property type="match status" value="1"/>
</dbReference>
<dbReference type="Pfam" id="PF14523">
    <property type="entry name" value="Syntaxin_2"/>
    <property type="match status" value="1"/>
</dbReference>
<feature type="domain" description="T-SNARE coiled-coil homology" evidence="5">
    <location>
        <begin position="197"/>
        <end position="259"/>
    </location>
</feature>
<dbReference type="Gene3D" id="1.20.5.110">
    <property type="match status" value="1"/>
</dbReference>
<dbReference type="Pfam" id="PF05739">
    <property type="entry name" value="SNARE"/>
    <property type="match status" value="1"/>
</dbReference>
<keyword evidence="7" id="KW-1185">Reference proteome</keyword>
<evidence type="ECO:0000256" key="1">
    <source>
        <dbReference type="ARBA" id="ARBA00009063"/>
    </source>
</evidence>
<dbReference type="SMART" id="SM00397">
    <property type="entry name" value="t_SNARE"/>
    <property type="match status" value="1"/>
</dbReference>
<evidence type="ECO:0000259" key="5">
    <source>
        <dbReference type="PROSITE" id="PS50192"/>
    </source>
</evidence>
<feature type="compositionally biased region" description="Basic and acidic residues" evidence="3">
    <location>
        <begin position="160"/>
        <end position="173"/>
    </location>
</feature>
<feature type="region of interest" description="Disordered" evidence="3">
    <location>
        <begin position="149"/>
        <end position="173"/>
    </location>
</feature>
<dbReference type="InterPro" id="IPR006012">
    <property type="entry name" value="Syntaxin/epimorphin_CS"/>
</dbReference>
<dbReference type="GO" id="GO:0005484">
    <property type="term" value="F:SNAP receptor activity"/>
    <property type="evidence" value="ECO:0007669"/>
    <property type="project" value="InterPro"/>
</dbReference>
<dbReference type="GO" id="GO:0031201">
    <property type="term" value="C:SNARE complex"/>
    <property type="evidence" value="ECO:0007669"/>
    <property type="project" value="TreeGrafter"/>
</dbReference>
<dbReference type="CDD" id="cd15840">
    <property type="entry name" value="SNARE_Qa"/>
    <property type="match status" value="1"/>
</dbReference>
<accession>A0A7H9HW94</accession>
<dbReference type="Proteomes" id="UP000510647">
    <property type="component" value="Chromosome 6"/>
</dbReference>
<protein>
    <recommendedName>
        <fullName evidence="5">t-SNARE coiled-coil homology domain-containing protein</fullName>
    </recommendedName>
</protein>
<dbReference type="InterPro" id="IPR045242">
    <property type="entry name" value="Syntaxin"/>
</dbReference>
<dbReference type="EMBL" id="CP059272">
    <property type="protein sequence ID" value="QLQ81559.1"/>
    <property type="molecule type" value="Genomic_DNA"/>
</dbReference>
<dbReference type="PANTHER" id="PTHR19957:SF38">
    <property type="entry name" value="LD27581P"/>
    <property type="match status" value="1"/>
</dbReference>
<evidence type="ECO:0000313" key="7">
    <source>
        <dbReference type="Proteomes" id="UP000510647"/>
    </source>
</evidence>
<dbReference type="GO" id="GO:0048278">
    <property type="term" value="P:vesicle docking"/>
    <property type="evidence" value="ECO:0007669"/>
    <property type="project" value="TreeGrafter"/>
</dbReference>
<dbReference type="GO" id="GO:0000149">
    <property type="term" value="F:SNARE binding"/>
    <property type="evidence" value="ECO:0007669"/>
    <property type="project" value="TreeGrafter"/>
</dbReference>
<dbReference type="OrthoDB" id="364348at2759"/>
<keyword evidence="4" id="KW-0812">Transmembrane</keyword>
<dbReference type="Gene3D" id="1.20.58.70">
    <property type="match status" value="1"/>
</dbReference>
<dbReference type="PROSITE" id="PS00914">
    <property type="entry name" value="SYNTAXIN"/>
    <property type="match status" value="1"/>
</dbReference>
<dbReference type="FunFam" id="1.20.5.110:FF:000100">
    <property type="entry name" value="Pep12p"/>
    <property type="match status" value="1"/>
</dbReference>
<dbReference type="AlphaFoldDB" id="A0A7H9HW94"/>
<proteinExistence type="inferred from homology"/>
<name>A0A7H9HW94_9SACH</name>
<feature type="transmembrane region" description="Helical" evidence="4">
    <location>
        <begin position="269"/>
        <end position="289"/>
    </location>
</feature>
<evidence type="ECO:0000313" key="6">
    <source>
        <dbReference type="EMBL" id="QLQ81559.1"/>
    </source>
</evidence>
<gene>
    <name evidence="6" type="ORF">HG537_0F03200</name>
</gene>
<dbReference type="GO" id="GO:0006906">
    <property type="term" value="P:vesicle fusion"/>
    <property type="evidence" value="ECO:0007669"/>
    <property type="project" value="TreeGrafter"/>
</dbReference>
<dbReference type="PANTHER" id="PTHR19957">
    <property type="entry name" value="SYNTAXIN"/>
    <property type="match status" value="1"/>
</dbReference>
<dbReference type="SUPFAM" id="SSF47661">
    <property type="entry name" value="t-snare proteins"/>
    <property type="match status" value="1"/>
</dbReference>
<evidence type="ECO:0000256" key="3">
    <source>
        <dbReference type="SAM" id="MobiDB-lite"/>
    </source>
</evidence>
<sequence>MSSSVPYFVDEEDTTKGFRDSPEFERLKDEIASKLFEINGQISTLQQFISTLESLVAKGDIKAKVVDRIDKKSVVNIRKVGSLIKSVNELVIQIDAIQESALDKPEIIAREKIIRDVRYSVQEFQTVQRQYANVMKDVNAKAEAALKQEEQNRENISALRQEEEERATGEHGEGISRPVRITIEREPINNEEFAYQENLIRQRADEISNIEQGIMELNEIFKDLGTVVEQQGIMVDNIEANIYSTSDNAAMASRELNKALGYQKNTNKWCLYLLLGLLVMFFVLLLIVFI</sequence>
<dbReference type="InterPro" id="IPR000727">
    <property type="entry name" value="T_SNARE_dom"/>
</dbReference>
<evidence type="ECO:0000256" key="2">
    <source>
        <dbReference type="RuleBase" id="RU003858"/>
    </source>
</evidence>
<evidence type="ECO:0000256" key="4">
    <source>
        <dbReference type="SAM" id="Phobius"/>
    </source>
</evidence>
<keyword evidence="4" id="KW-0472">Membrane</keyword>
<organism evidence="6 7">
    <name type="scientific">Torulaspora globosa</name>
    <dbReference type="NCBI Taxonomy" id="48254"/>
    <lineage>
        <taxon>Eukaryota</taxon>
        <taxon>Fungi</taxon>
        <taxon>Dikarya</taxon>
        <taxon>Ascomycota</taxon>
        <taxon>Saccharomycotina</taxon>
        <taxon>Saccharomycetes</taxon>
        <taxon>Saccharomycetales</taxon>
        <taxon>Saccharomycetaceae</taxon>
        <taxon>Torulaspora</taxon>
    </lineage>
</organism>
<dbReference type="InterPro" id="IPR010989">
    <property type="entry name" value="SNARE"/>
</dbReference>
<comment type="similarity">
    <text evidence="1 2">Belongs to the syntaxin family.</text>
</comment>